<feature type="compositionally biased region" description="Basic and acidic residues" evidence="2">
    <location>
        <begin position="504"/>
        <end position="515"/>
    </location>
</feature>
<dbReference type="GO" id="GO:0005096">
    <property type="term" value="F:GTPase activator activity"/>
    <property type="evidence" value="ECO:0007669"/>
    <property type="project" value="UniProtKB-KW"/>
</dbReference>
<dbReference type="EMBL" id="KQ257466">
    <property type="protein sequence ID" value="KNC96980.1"/>
    <property type="molecule type" value="Genomic_DNA"/>
</dbReference>
<dbReference type="InterPro" id="IPR008936">
    <property type="entry name" value="Rho_GTPase_activation_prot"/>
</dbReference>
<dbReference type="Proteomes" id="UP000053201">
    <property type="component" value="Unassembled WGS sequence"/>
</dbReference>
<sequence length="515" mass="56884">MTSRSESRDSLKDKPPKERSAILTDSAEKLGPTETRRSQSFTRSQSLKDDMNPLPSKGEGFRLFGRRKHRGSTSSASTKEGEEDFTGPMRRTGSVELLHSSPTSRRPSQSNKRSTSKSHVRSGSTGQELGSFEKRQSQGRIKSPESMNSWPNGRKDSHPSLGTDTSGSEVFRPRQDTSGSEVFRSRGLSERAFVPKLPAASRGSFASAKSVGYLSVSEKVVGSFLFLRFFVPAITAPDTYGLVEGKISPSARRGLVLCGKILTAMCNDVDFGNKEQYLMALNHFLRENREKIKDFLTFASLDEKFDQDESARDVLEDVEVTRSGHLLSSNATSTNINKALSRSMPSLKGPESPRSANLKYPRTLSGDLVDTANFYIYLGKSLPKIERELEEQLCYLTPEESAGVLPNFFELKRVVEQSGYADSVQSERGKSKSQTLFARLSAKWGLKGFFQAANNKTRSHSLDDLAISASAEARIPSSRIAVQSFNDPPLPPMSPPKLARNVLMHRDSASGRDWT</sequence>
<dbReference type="InParanoid" id="A0A0L0H644"/>
<dbReference type="InterPro" id="IPR001936">
    <property type="entry name" value="RasGAP_dom"/>
</dbReference>
<dbReference type="AlphaFoldDB" id="A0A0L0H644"/>
<protein>
    <recommendedName>
        <fullName evidence="3">Ras-GAP domain-containing protein</fullName>
    </recommendedName>
</protein>
<feature type="domain" description="Ras-GAP" evidence="3">
    <location>
        <begin position="205"/>
        <end position="267"/>
    </location>
</feature>
<dbReference type="RefSeq" id="XP_016605020.1">
    <property type="nucleotide sequence ID" value="XM_016755950.1"/>
</dbReference>
<feature type="non-terminal residue" evidence="4">
    <location>
        <position position="1"/>
    </location>
</feature>
<dbReference type="eggNOG" id="KOG1826">
    <property type="taxonomic scope" value="Eukaryota"/>
</dbReference>
<reference evidence="4 5" key="1">
    <citation type="submission" date="2009-08" db="EMBL/GenBank/DDBJ databases">
        <title>The Genome Sequence of Spizellomyces punctatus strain DAOM BR117.</title>
        <authorList>
            <consortium name="The Broad Institute Genome Sequencing Platform"/>
            <person name="Russ C."/>
            <person name="Cuomo C."/>
            <person name="Shea T."/>
            <person name="Young S.K."/>
            <person name="Zeng Q."/>
            <person name="Koehrsen M."/>
            <person name="Haas B."/>
            <person name="Borodovsky M."/>
            <person name="Guigo R."/>
            <person name="Alvarado L."/>
            <person name="Berlin A."/>
            <person name="Bochicchio J."/>
            <person name="Borenstein D."/>
            <person name="Chapman S."/>
            <person name="Chen Z."/>
            <person name="Engels R."/>
            <person name="Freedman E."/>
            <person name="Gellesch M."/>
            <person name="Goldberg J."/>
            <person name="Griggs A."/>
            <person name="Gujja S."/>
            <person name="Heiman D."/>
            <person name="Hepburn T."/>
            <person name="Howarth C."/>
            <person name="Jen D."/>
            <person name="Larson L."/>
            <person name="Lewis B."/>
            <person name="Mehta T."/>
            <person name="Park D."/>
            <person name="Pearson M."/>
            <person name="Roberts A."/>
            <person name="Saif S."/>
            <person name="Shenoy N."/>
            <person name="Sisk P."/>
            <person name="Stolte C."/>
            <person name="Sykes S."/>
            <person name="Thomson T."/>
            <person name="Walk T."/>
            <person name="White J."/>
            <person name="Yandava C."/>
            <person name="Burger G."/>
            <person name="Gray M.W."/>
            <person name="Holland P.W.H."/>
            <person name="King N."/>
            <person name="Lang F.B.F."/>
            <person name="Roger A.J."/>
            <person name="Ruiz-Trillo I."/>
            <person name="Lander E."/>
            <person name="Nusbaum C."/>
        </authorList>
    </citation>
    <scope>NUCLEOTIDE SEQUENCE [LARGE SCALE GENOMIC DNA]</scope>
    <source>
        <strain evidence="4 5">DAOM BR117</strain>
    </source>
</reference>
<dbReference type="Pfam" id="PF00616">
    <property type="entry name" value="RasGAP"/>
    <property type="match status" value="1"/>
</dbReference>
<evidence type="ECO:0000313" key="4">
    <source>
        <dbReference type="EMBL" id="KNC96980.1"/>
    </source>
</evidence>
<dbReference type="Gene3D" id="1.10.506.10">
    <property type="entry name" value="GTPase Activation - p120gap, domain 1"/>
    <property type="match status" value="1"/>
</dbReference>
<accession>A0A0L0H644</accession>
<dbReference type="SUPFAM" id="SSF48350">
    <property type="entry name" value="GTPase activation domain, GAP"/>
    <property type="match status" value="1"/>
</dbReference>
<feature type="compositionally biased region" description="Basic and acidic residues" evidence="2">
    <location>
        <begin position="1"/>
        <end position="20"/>
    </location>
</feature>
<evidence type="ECO:0000259" key="3">
    <source>
        <dbReference type="PROSITE" id="PS50018"/>
    </source>
</evidence>
<evidence type="ECO:0000313" key="5">
    <source>
        <dbReference type="Proteomes" id="UP000053201"/>
    </source>
</evidence>
<feature type="region of interest" description="Disordered" evidence="2">
    <location>
        <begin position="482"/>
        <end position="515"/>
    </location>
</feature>
<organism evidence="4 5">
    <name type="scientific">Spizellomyces punctatus (strain DAOM BR117)</name>
    <dbReference type="NCBI Taxonomy" id="645134"/>
    <lineage>
        <taxon>Eukaryota</taxon>
        <taxon>Fungi</taxon>
        <taxon>Fungi incertae sedis</taxon>
        <taxon>Chytridiomycota</taxon>
        <taxon>Chytridiomycota incertae sedis</taxon>
        <taxon>Chytridiomycetes</taxon>
        <taxon>Spizellomycetales</taxon>
        <taxon>Spizellomycetaceae</taxon>
        <taxon>Spizellomyces</taxon>
    </lineage>
</organism>
<dbReference type="STRING" id="645134.A0A0L0H644"/>
<evidence type="ECO:0000256" key="1">
    <source>
        <dbReference type="ARBA" id="ARBA00022468"/>
    </source>
</evidence>
<dbReference type="PANTHER" id="PTHR10194">
    <property type="entry name" value="RAS GTPASE-ACTIVATING PROTEINS"/>
    <property type="match status" value="1"/>
</dbReference>
<gene>
    <name evidence="4" type="ORF">SPPG_07798</name>
</gene>
<dbReference type="OrthoDB" id="28245at2759"/>
<name>A0A0L0H644_SPIPD</name>
<dbReference type="PROSITE" id="PS50018">
    <property type="entry name" value="RAS_GTPASE_ACTIV_2"/>
    <property type="match status" value="1"/>
</dbReference>
<keyword evidence="1" id="KW-0343">GTPase activation</keyword>
<evidence type="ECO:0000256" key="2">
    <source>
        <dbReference type="SAM" id="MobiDB-lite"/>
    </source>
</evidence>
<dbReference type="InterPro" id="IPR039360">
    <property type="entry name" value="Ras_GTPase"/>
</dbReference>
<dbReference type="VEuPathDB" id="FungiDB:SPPG_07798"/>
<feature type="region of interest" description="Disordered" evidence="2">
    <location>
        <begin position="1"/>
        <end position="184"/>
    </location>
</feature>
<dbReference type="GeneID" id="27690987"/>
<proteinExistence type="predicted"/>
<feature type="compositionally biased region" description="Polar residues" evidence="2">
    <location>
        <begin position="100"/>
        <end position="113"/>
    </location>
</feature>
<keyword evidence="5" id="KW-1185">Reference proteome</keyword>